<dbReference type="PANTHER" id="PTHR48163:SF2">
    <property type="entry name" value="EXPRESSED PROTEIN"/>
    <property type="match status" value="1"/>
</dbReference>
<dbReference type="PANTHER" id="PTHR48163">
    <property type="entry name" value="BNAC02G25670D PROTEIN"/>
    <property type="match status" value="1"/>
</dbReference>
<comment type="caution">
    <text evidence="2">The sequence shown here is derived from an EMBL/GenBank/DDBJ whole genome shotgun (WGS) entry which is preliminary data.</text>
</comment>
<protein>
    <submittedName>
        <fullName evidence="2">Uncharacterized protein</fullName>
    </submittedName>
</protein>
<keyword evidence="1" id="KW-0175">Coiled coil</keyword>
<evidence type="ECO:0000313" key="2">
    <source>
        <dbReference type="EMBL" id="PON50765.1"/>
    </source>
</evidence>
<evidence type="ECO:0000256" key="1">
    <source>
        <dbReference type="SAM" id="Coils"/>
    </source>
</evidence>
<dbReference type="AlphaFoldDB" id="A0A2P5BPQ4"/>
<organism evidence="2 3">
    <name type="scientific">Parasponia andersonii</name>
    <name type="common">Sponia andersonii</name>
    <dbReference type="NCBI Taxonomy" id="3476"/>
    <lineage>
        <taxon>Eukaryota</taxon>
        <taxon>Viridiplantae</taxon>
        <taxon>Streptophyta</taxon>
        <taxon>Embryophyta</taxon>
        <taxon>Tracheophyta</taxon>
        <taxon>Spermatophyta</taxon>
        <taxon>Magnoliopsida</taxon>
        <taxon>eudicotyledons</taxon>
        <taxon>Gunneridae</taxon>
        <taxon>Pentapetalae</taxon>
        <taxon>rosids</taxon>
        <taxon>fabids</taxon>
        <taxon>Rosales</taxon>
        <taxon>Cannabaceae</taxon>
        <taxon>Parasponia</taxon>
    </lineage>
</organism>
<proteinExistence type="predicted"/>
<sequence>MAIKFLARITFEAARVTTLSRGADLNSYGHVGKAGVRGKAFSYVKSSISSFSIAENSEKAANKVFSLEEKDKLEKQLHDMAVVIERLESKIEKLFEENSGLMSSYQEAMGTEVQCENQVKDCRKQNEELRGILALSRLQQTTRTYNTLPHLYQSVLWNIESNLIKMKQDGSVIL</sequence>
<dbReference type="Proteomes" id="UP000237105">
    <property type="component" value="Unassembled WGS sequence"/>
</dbReference>
<reference evidence="3" key="1">
    <citation type="submission" date="2016-06" db="EMBL/GenBank/DDBJ databases">
        <title>Parallel loss of symbiosis genes in relatives of nitrogen-fixing non-legume Parasponia.</title>
        <authorList>
            <person name="Van Velzen R."/>
            <person name="Holmer R."/>
            <person name="Bu F."/>
            <person name="Rutten L."/>
            <person name="Van Zeijl A."/>
            <person name="Liu W."/>
            <person name="Santuari L."/>
            <person name="Cao Q."/>
            <person name="Sharma T."/>
            <person name="Shen D."/>
            <person name="Roswanjaya Y."/>
            <person name="Wardhani T."/>
            <person name="Kalhor M.S."/>
            <person name="Jansen J."/>
            <person name="Van den Hoogen J."/>
            <person name="Gungor B."/>
            <person name="Hartog M."/>
            <person name="Hontelez J."/>
            <person name="Verver J."/>
            <person name="Yang W.-C."/>
            <person name="Schijlen E."/>
            <person name="Repin R."/>
            <person name="Schilthuizen M."/>
            <person name="Schranz E."/>
            <person name="Heidstra R."/>
            <person name="Miyata K."/>
            <person name="Fedorova E."/>
            <person name="Kohlen W."/>
            <person name="Bisseling T."/>
            <person name="Smit S."/>
            <person name="Geurts R."/>
        </authorList>
    </citation>
    <scope>NUCLEOTIDE SEQUENCE [LARGE SCALE GENOMIC DNA]</scope>
    <source>
        <strain evidence="3">cv. WU1-14</strain>
    </source>
</reference>
<accession>A0A2P5BPQ4</accession>
<dbReference type="STRING" id="3476.A0A2P5BPQ4"/>
<keyword evidence="3" id="KW-1185">Reference proteome</keyword>
<evidence type="ECO:0000313" key="3">
    <source>
        <dbReference type="Proteomes" id="UP000237105"/>
    </source>
</evidence>
<dbReference type="OrthoDB" id="1749293at2759"/>
<dbReference type="EMBL" id="JXTB01000242">
    <property type="protein sequence ID" value="PON50765.1"/>
    <property type="molecule type" value="Genomic_DNA"/>
</dbReference>
<name>A0A2P5BPQ4_PARAD</name>
<gene>
    <name evidence="2" type="ORF">PanWU01x14_221370</name>
</gene>
<feature type="coiled-coil region" evidence="1">
    <location>
        <begin position="70"/>
        <end position="104"/>
    </location>
</feature>